<dbReference type="Proteomes" id="UP000541185">
    <property type="component" value="Unassembled WGS sequence"/>
</dbReference>
<dbReference type="AlphaFoldDB" id="A0A848GYD0"/>
<keyword evidence="2" id="KW-1185">Reference proteome</keyword>
<protein>
    <submittedName>
        <fullName evidence="1">Phosphoglycerate mutase</fullName>
    </submittedName>
</protein>
<evidence type="ECO:0000313" key="2">
    <source>
        <dbReference type="Proteomes" id="UP000541185"/>
    </source>
</evidence>
<proteinExistence type="predicted"/>
<dbReference type="EMBL" id="JABBFX010000001">
    <property type="protein sequence ID" value="NML43696.1"/>
    <property type="molecule type" value="Genomic_DNA"/>
</dbReference>
<comment type="caution">
    <text evidence="1">The sequence shown here is derived from an EMBL/GenBank/DDBJ whole genome shotgun (WGS) entry which is preliminary data.</text>
</comment>
<sequence>MSDGVHLIVPFAGSSAAGCVQALRGLALPNLQKLLARLQPAGSDAGNAESLSMPHETALARACGLPAADGLVPLAAWQVRQQGGDPGQAESGAGTASGAGWAWITPAHWRVGRDRIAMAHPQELALDEAYSRGLLAAMAPYFTEDGIELRYDTPTRWLARADIFRDLPTASLDRVGGADIDPWLPRSAAAGPLRRLQQEMQMLLYTLPLSEERERAGHLPVNSFWISGTGALPPDAPAQPPASLRVPGQLREAALVGDWPAWATAWQQLDARECAQLLQDLDAGRAVQLTLCGEAHARTWASAGASFWRRAAALFNKPSAAALLEAL</sequence>
<evidence type="ECO:0000313" key="1">
    <source>
        <dbReference type="EMBL" id="NML43696.1"/>
    </source>
</evidence>
<organism evidence="1 2">
    <name type="scientific">Ramlibacter agri</name>
    <dbReference type="NCBI Taxonomy" id="2728837"/>
    <lineage>
        <taxon>Bacteria</taxon>
        <taxon>Pseudomonadati</taxon>
        <taxon>Pseudomonadota</taxon>
        <taxon>Betaproteobacteria</taxon>
        <taxon>Burkholderiales</taxon>
        <taxon>Comamonadaceae</taxon>
        <taxon>Ramlibacter</taxon>
    </lineage>
</organism>
<gene>
    <name evidence="1" type="ORF">HHL11_08045</name>
</gene>
<accession>A0A848GYD0</accession>
<name>A0A848GYD0_9BURK</name>
<reference evidence="1 2" key="1">
    <citation type="submission" date="2020-04" db="EMBL/GenBank/DDBJ databases">
        <title>Ramlibacter sp. G-1-2-2 isolated from soil.</title>
        <authorList>
            <person name="Dahal R.H."/>
        </authorList>
    </citation>
    <scope>NUCLEOTIDE SEQUENCE [LARGE SCALE GENOMIC DNA]</scope>
    <source>
        <strain evidence="1 2">G-1-2-2</strain>
    </source>
</reference>